<dbReference type="AlphaFoldDB" id="A0AA48HHD5"/>
<evidence type="ECO:0000313" key="2">
    <source>
        <dbReference type="Proteomes" id="UP001330184"/>
    </source>
</evidence>
<proteinExistence type="predicted"/>
<sequence>MGNDPINGIDPDGGWKTKFGAWLWKTFNGGGEIVGEKGNWSVAQQGADGWDTFVSNGNFIPEHRRDFVPVPTGGPSIFNFARGATTEDLPNVYVDAQADFYSGVGFSTEVRLLGSKTGFSGTLAKDPLYSVGFGLDTEQGGVVNHNFIGSQGEKPTLSLSAGDLIGAGIVYDLENGGIQEVSESLVILKTIQEFHTKGVHKGELSNHKYELGAGFDFGLIYGVEGNIKIGIQYPQN</sequence>
<name>A0AA48HHD5_9FLAO</name>
<evidence type="ECO:0000313" key="1">
    <source>
        <dbReference type="EMBL" id="BDW93458.1"/>
    </source>
</evidence>
<dbReference type="EMBL" id="AP027268">
    <property type="protein sequence ID" value="BDW93458.1"/>
    <property type="molecule type" value="Genomic_DNA"/>
</dbReference>
<reference evidence="1 2" key="1">
    <citation type="submission" date="2023-01" db="EMBL/GenBank/DDBJ databases">
        <title>Complete genome sequence of Muricauda aquimarina strain IFOP_LL357.</title>
        <authorList>
            <person name="Gajardo G."/>
            <person name="Ueki S."/>
            <person name="Maruyama F."/>
        </authorList>
    </citation>
    <scope>NUCLEOTIDE SEQUENCE [LARGE SCALE GENOMIC DNA]</scope>
    <source>
        <strain evidence="1 2">IFOP_LL357</strain>
    </source>
</reference>
<gene>
    <name evidence="1" type="ORF">MACH07_22900</name>
</gene>
<organism evidence="1 2">
    <name type="scientific">Flagellimonas marinaquae</name>
    <dbReference type="NCBI Taxonomy" id="254955"/>
    <lineage>
        <taxon>Bacteria</taxon>
        <taxon>Pseudomonadati</taxon>
        <taxon>Bacteroidota</taxon>
        <taxon>Flavobacteriia</taxon>
        <taxon>Flavobacteriales</taxon>
        <taxon>Flavobacteriaceae</taxon>
        <taxon>Flagellimonas</taxon>
    </lineage>
</organism>
<dbReference type="Proteomes" id="UP001330184">
    <property type="component" value="Chromosome"/>
</dbReference>
<accession>A0AA48HHD5</accession>
<protein>
    <submittedName>
        <fullName evidence="1">Uncharacterized protein</fullName>
    </submittedName>
</protein>
<keyword evidence="2" id="KW-1185">Reference proteome</keyword>